<feature type="chain" id="PRO_5016449701" evidence="2">
    <location>
        <begin position="23"/>
        <end position="363"/>
    </location>
</feature>
<feature type="compositionally biased region" description="Basic and acidic residues" evidence="1">
    <location>
        <begin position="113"/>
        <end position="128"/>
    </location>
</feature>
<protein>
    <submittedName>
        <fullName evidence="3">Uncharacterized protein</fullName>
    </submittedName>
</protein>
<proteinExistence type="predicted"/>
<dbReference type="Proteomes" id="UP000245768">
    <property type="component" value="Unassembled WGS sequence"/>
</dbReference>
<feature type="signal peptide" evidence="2">
    <location>
        <begin position="1"/>
        <end position="22"/>
    </location>
</feature>
<evidence type="ECO:0000256" key="1">
    <source>
        <dbReference type="SAM" id="MobiDB-lite"/>
    </source>
</evidence>
<dbReference type="GeneID" id="37045946"/>
<dbReference type="InParanoid" id="A0A316YL83"/>
<keyword evidence="4" id="KW-1185">Reference proteome</keyword>
<sequence>MRSITLNITFLALAALVGLVLADPLPKQYQSVQYGHGRLAGFFRRRQLQQPQVTTTNQAQAQVKKPQQEEDDCDEQQKTKPQQVQQDTGVKTPTKEDDTQTSAVKQPTQAGPTDDKTTKQADPNDDKTTTQVNPTVDATTNTTTQSTQATQPQTTQLKTSASSMPDRTSCKRGVGEGPVAPHTSTGLILPLPSDGAFDKSCKVTITADGSRCAGSAYRYKFYIKGMDQASIDAIEPKDIEIKQSDPHTNPDEIYAKTVISVPCQGWNGKIILTDRPENMSYTENLMGTRLTTSNAGAQMWPDDSPNELGVEANFIAPLTFARFEDTPPDVWSQTNVGKKDDARGYKQAITSCLPTASVNIQWC</sequence>
<organism evidence="3 4">
    <name type="scientific">Acaromyces ingoldii</name>
    <dbReference type="NCBI Taxonomy" id="215250"/>
    <lineage>
        <taxon>Eukaryota</taxon>
        <taxon>Fungi</taxon>
        <taxon>Dikarya</taxon>
        <taxon>Basidiomycota</taxon>
        <taxon>Ustilaginomycotina</taxon>
        <taxon>Exobasidiomycetes</taxon>
        <taxon>Exobasidiales</taxon>
        <taxon>Cryptobasidiaceae</taxon>
        <taxon>Acaromyces</taxon>
    </lineage>
</organism>
<name>A0A316YL83_9BASI</name>
<gene>
    <name evidence="3" type="ORF">FA10DRAFT_285861</name>
</gene>
<evidence type="ECO:0000256" key="2">
    <source>
        <dbReference type="SAM" id="SignalP"/>
    </source>
</evidence>
<reference evidence="3 4" key="1">
    <citation type="journal article" date="2018" name="Mol. Biol. Evol.">
        <title>Broad Genomic Sampling Reveals a Smut Pathogenic Ancestry of the Fungal Clade Ustilaginomycotina.</title>
        <authorList>
            <person name="Kijpornyongpan T."/>
            <person name="Mondo S.J."/>
            <person name="Barry K."/>
            <person name="Sandor L."/>
            <person name="Lee J."/>
            <person name="Lipzen A."/>
            <person name="Pangilinan J."/>
            <person name="LaButti K."/>
            <person name="Hainaut M."/>
            <person name="Henrissat B."/>
            <person name="Grigoriev I.V."/>
            <person name="Spatafora J.W."/>
            <person name="Aime M.C."/>
        </authorList>
    </citation>
    <scope>NUCLEOTIDE SEQUENCE [LARGE SCALE GENOMIC DNA]</scope>
    <source>
        <strain evidence="3 4">MCA 4198</strain>
    </source>
</reference>
<feature type="compositionally biased region" description="Polar residues" evidence="1">
    <location>
        <begin position="100"/>
        <end position="111"/>
    </location>
</feature>
<dbReference type="EMBL" id="KZ819636">
    <property type="protein sequence ID" value="PWN90147.1"/>
    <property type="molecule type" value="Genomic_DNA"/>
</dbReference>
<feature type="compositionally biased region" description="Polar residues" evidence="1">
    <location>
        <begin position="129"/>
        <end position="138"/>
    </location>
</feature>
<dbReference type="AlphaFoldDB" id="A0A316YL83"/>
<evidence type="ECO:0000313" key="4">
    <source>
        <dbReference type="Proteomes" id="UP000245768"/>
    </source>
</evidence>
<dbReference type="RefSeq" id="XP_025377345.1">
    <property type="nucleotide sequence ID" value="XM_025524030.1"/>
</dbReference>
<feature type="compositionally biased region" description="Low complexity" evidence="1">
    <location>
        <begin position="50"/>
        <end position="63"/>
    </location>
</feature>
<keyword evidence="2" id="KW-0732">Signal</keyword>
<feature type="compositionally biased region" description="Low complexity" evidence="1">
    <location>
        <begin position="139"/>
        <end position="159"/>
    </location>
</feature>
<accession>A0A316YL83</accession>
<evidence type="ECO:0000313" key="3">
    <source>
        <dbReference type="EMBL" id="PWN90147.1"/>
    </source>
</evidence>
<feature type="region of interest" description="Disordered" evidence="1">
    <location>
        <begin position="50"/>
        <end position="184"/>
    </location>
</feature>